<dbReference type="CDD" id="cd00143">
    <property type="entry name" value="PP2Cc"/>
    <property type="match status" value="1"/>
</dbReference>
<dbReference type="PANTHER" id="PTHR47992">
    <property type="entry name" value="PROTEIN PHOSPHATASE"/>
    <property type="match status" value="1"/>
</dbReference>
<evidence type="ECO:0000259" key="1">
    <source>
        <dbReference type="PROSITE" id="PS51746"/>
    </source>
</evidence>
<dbReference type="AlphaFoldDB" id="A0A7S1I2P6"/>
<dbReference type="EMBL" id="HBGA01026946">
    <property type="protein sequence ID" value="CAD8998929.1"/>
    <property type="molecule type" value="Transcribed_RNA"/>
</dbReference>
<reference evidence="2" key="1">
    <citation type="submission" date="2021-01" db="EMBL/GenBank/DDBJ databases">
        <authorList>
            <person name="Corre E."/>
            <person name="Pelletier E."/>
            <person name="Niang G."/>
            <person name="Scheremetjew M."/>
            <person name="Finn R."/>
            <person name="Kale V."/>
            <person name="Holt S."/>
            <person name="Cochrane G."/>
            <person name="Meng A."/>
            <person name="Brown T."/>
            <person name="Cohen L."/>
        </authorList>
    </citation>
    <scope>NUCLEOTIDE SEQUENCE</scope>
    <source>
        <strain evidence="2">NIES-381</strain>
    </source>
</reference>
<accession>A0A7S1I2P6</accession>
<dbReference type="InterPro" id="IPR036457">
    <property type="entry name" value="PPM-type-like_dom_sf"/>
</dbReference>
<protein>
    <recommendedName>
        <fullName evidence="1">PPM-type phosphatase domain-containing protein</fullName>
    </recommendedName>
</protein>
<feature type="domain" description="PPM-type phosphatase" evidence="1">
    <location>
        <begin position="123"/>
        <end position="413"/>
    </location>
</feature>
<dbReference type="Pfam" id="PF00481">
    <property type="entry name" value="PP2C"/>
    <property type="match status" value="1"/>
</dbReference>
<dbReference type="GO" id="GO:0004722">
    <property type="term" value="F:protein serine/threonine phosphatase activity"/>
    <property type="evidence" value="ECO:0007669"/>
    <property type="project" value="InterPro"/>
</dbReference>
<dbReference type="InterPro" id="IPR001932">
    <property type="entry name" value="PPM-type_phosphatase-like_dom"/>
</dbReference>
<dbReference type="SMART" id="SM00332">
    <property type="entry name" value="PP2Cc"/>
    <property type="match status" value="1"/>
</dbReference>
<evidence type="ECO:0000313" key="2">
    <source>
        <dbReference type="EMBL" id="CAD8998929.1"/>
    </source>
</evidence>
<name>A0A7S1I2P6_9EUGL</name>
<dbReference type="SUPFAM" id="SSF81606">
    <property type="entry name" value="PP2C-like"/>
    <property type="match status" value="1"/>
</dbReference>
<sequence>MVDPNQDGVSKSAVDPRSFLQHLKVQTNQRKVLDPEEVISCVETLVISELHKKREGNSLLLSKAEVEWVRDLTKKLAEKAKAETQFQLPEGGYDETPLRKMVQMDASQEIESLTVSVEDVPQEYTVYAAQECGKRDAQEDTYVCLNSMKDLFAWSEAGFGPEAKVLQNNYICCAVYDGHGGRLASEFCRTQFHMHVLRALHEGMSLPDSLPVAIDKCNARFNTKADKMNSDAGTTASIVFIEQGLDGDANLVTANLGDCRVVLCSAGLPIELTRDHKPYDDHEKKVIEAKGGEVVFNCGAWRVNGVLTVSRALGSVRSCQKYLSTIPDVSVRKLIPEDEFVLIASDGLWNVMSSEEAVNFVLEAKASIDDEREDPQDEEGCELSYQLIADGLVDHAIEELSSDDNVTVIIIFLQPQP</sequence>
<dbReference type="InterPro" id="IPR015655">
    <property type="entry name" value="PP2C"/>
</dbReference>
<gene>
    <name evidence="2" type="ORF">EGYM00392_LOCUS9999</name>
</gene>
<proteinExistence type="predicted"/>
<organism evidence="2">
    <name type="scientific">Eutreptiella gymnastica</name>
    <dbReference type="NCBI Taxonomy" id="73025"/>
    <lineage>
        <taxon>Eukaryota</taxon>
        <taxon>Discoba</taxon>
        <taxon>Euglenozoa</taxon>
        <taxon>Euglenida</taxon>
        <taxon>Spirocuta</taxon>
        <taxon>Euglenophyceae</taxon>
        <taxon>Eutreptiales</taxon>
        <taxon>Eutreptiaceae</taxon>
        <taxon>Eutreptiella</taxon>
    </lineage>
</organism>
<dbReference type="PROSITE" id="PS51746">
    <property type="entry name" value="PPM_2"/>
    <property type="match status" value="1"/>
</dbReference>
<dbReference type="Gene3D" id="3.60.40.10">
    <property type="entry name" value="PPM-type phosphatase domain"/>
    <property type="match status" value="1"/>
</dbReference>